<evidence type="ECO:0000313" key="2">
    <source>
        <dbReference type="EnsemblMetazoa" id="PPA24408.1"/>
    </source>
</evidence>
<dbReference type="AlphaFoldDB" id="A0A2A6BLD6"/>
<protein>
    <submittedName>
        <fullName evidence="2">Drag-1</fullName>
    </submittedName>
</protein>
<name>A0A2A6BLD6_PRIPA</name>
<feature type="domain" description="Repulsive guidance molecule C-terminal" evidence="1">
    <location>
        <begin position="233"/>
        <end position="474"/>
    </location>
</feature>
<dbReference type="Pfam" id="PF06534">
    <property type="entry name" value="RGM_C"/>
    <property type="match status" value="1"/>
</dbReference>
<organism evidence="2 3">
    <name type="scientific">Pristionchus pacificus</name>
    <name type="common">Parasitic nematode worm</name>
    <dbReference type="NCBI Taxonomy" id="54126"/>
    <lineage>
        <taxon>Eukaryota</taxon>
        <taxon>Metazoa</taxon>
        <taxon>Ecdysozoa</taxon>
        <taxon>Nematoda</taxon>
        <taxon>Chromadorea</taxon>
        <taxon>Rhabditida</taxon>
        <taxon>Rhabditina</taxon>
        <taxon>Diplogasteromorpha</taxon>
        <taxon>Diplogasteroidea</taxon>
        <taxon>Neodiplogasteridae</taxon>
        <taxon>Pristionchus</taxon>
    </lineage>
</organism>
<evidence type="ECO:0000313" key="3">
    <source>
        <dbReference type="Proteomes" id="UP000005239"/>
    </source>
</evidence>
<dbReference type="Proteomes" id="UP000005239">
    <property type="component" value="Unassembled WGS sequence"/>
</dbReference>
<dbReference type="GO" id="GO:0015026">
    <property type="term" value="F:coreceptor activity"/>
    <property type="evidence" value="ECO:0000318"/>
    <property type="project" value="GO_Central"/>
</dbReference>
<dbReference type="GO" id="GO:0030509">
    <property type="term" value="P:BMP signaling pathway"/>
    <property type="evidence" value="ECO:0000318"/>
    <property type="project" value="GO_Central"/>
</dbReference>
<reference evidence="2" key="2">
    <citation type="submission" date="2022-06" db="UniProtKB">
        <authorList>
            <consortium name="EnsemblMetazoa"/>
        </authorList>
    </citation>
    <scope>IDENTIFICATION</scope>
    <source>
        <strain evidence="2">PS312</strain>
    </source>
</reference>
<dbReference type="OrthoDB" id="10013795at2759"/>
<dbReference type="EnsemblMetazoa" id="PPA24408.1">
    <property type="protein sequence ID" value="PPA24408.1"/>
    <property type="gene ID" value="WBGene00113962"/>
</dbReference>
<dbReference type="PANTHER" id="PTHR31428">
    <property type="entry name" value="RGM DOMAIN FAMILY MEMBER DRAG-1"/>
    <property type="match status" value="1"/>
</dbReference>
<sequence length="525" mass="59210">MSAQTINNKLRLRQHDYVKIKSLTKKVSELHRDFVVTMVDKASGNYAITCKKLYLQFMEKELNTQSNDGKTYEIKDQLDPVSIKLNHEKFTRSFGIAVQTEGNLPKIYGIPKMHKNPIKFRFITGAHDSTLKPLSIELQKILRFLHVQNKRSEIFCADFSSLFTNLPHNVVKEKLYYLIDLMFKNAVSEYIVDDVTSLQWRQHDCERLLARAKEEGREKQRCRLPPPVAPSSLRHCAMWGDPHIRTLDARVHACAEVGARPMIDNRYLLVQVSSGRVREDSMVTAVSKVTVIVREHNCTVSKRYEAASETEHLPTAFVDGTTHSTVDGKRAVEVLRQSSDHVEIVLHHASTRLHIRRAGPYLSVAVTIPNHVLAQEQLPYSSNDRALPLSEQLCHAGCPLHSLVPLPAALANPQAFSECHGTPVALPLKLATERCKSFNVTDDFFDACVFDLIATGDELLGKMSREAQRDLETQLTQSLPYSVGRVDLSLYDHLTNHFWTGCRPSSAHGYRMSSVIALLAALVVL</sequence>
<gene>
    <name evidence="2" type="primary">WBGene00113962</name>
</gene>
<dbReference type="Gene3D" id="3.40.1000.10">
    <property type="entry name" value="Mog1/PsbP, alpha/beta/alpha sandwich"/>
    <property type="match status" value="1"/>
</dbReference>
<dbReference type="PANTHER" id="PTHR31428:SF6">
    <property type="entry name" value="REPULSIVE GUIDANCE MOLECULE B HOMOLOG DRAG-1"/>
    <property type="match status" value="1"/>
</dbReference>
<reference evidence="3" key="1">
    <citation type="journal article" date="2008" name="Nat. Genet.">
        <title>The Pristionchus pacificus genome provides a unique perspective on nematode lifestyle and parasitism.</title>
        <authorList>
            <person name="Dieterich C."/>
            <person name="Clifton S.W."/>
            <person name="Schuster L.N."/>
            <person name="Chinwalla A."/>
            <person name="Delehaunty K."/>
            <person name="Dinkelacker I."/>
            <person name="Fulton L."/>
            <person name="Fulton R."/>
            <person name="Godfrey J."/>
            <person name="Minx P."/>
            <person name="Mitreva M."/>
            <person name="Roeseler W."/>
            <person name="Tian H."/>
            <person name="Witte H."/>
            <person name="Yang S.P."/>
            <person name="Wilson R.K."/>
            <person name="Sommer R.J."/>
        </authorList>
    </citation>
    <scope>NUCLEOTIDE SEQUENCE [LARGE SCALE GENOMIC DNA]</scope>
    <source>
        <strain evidence="3">PS312</strain>
    </source>
</reference>
<keyword evidence="3" id="KW-1185">Reference proteome</keyword>
<dbReference type="InterPro" id="IPR009496">
    <property type="entry name" value="RGM_C"/>
</dbReference>
<accession>A0A8R1YI89</accession>
<dbReference type="InterPro" id="IPR040287">
    <property type="entry name" value="RGM"/>
</dbReference>
<proteinExistence type="predicted"/>
<evidence type="ECO:0000259" key="1">
    <source>
        <dbReference type="Pfam" id="PF06534"/>
    </source>
</evidence>
<dbReference type="GO" id="GO:0005886">
    <property type="term" value="C:plasma membrane"/>
    <property type="evidence" value="ECO:0000318"/>
    <property type="project" value="GO_Central"/>
</dbReference>
<accession>A0A2A6BLD6</accession>